<dbReference type="PANTHER" id="PTHR43855">
    <property type="entry name" value="THIOSULFATE SULFURTRANSFERASE"/>
    <property type="match status" value="1"/>
</dbReference>
<dbReference type="RefSeq" id="WP_379761951.1">
    <property type="nucleotide sequence ID" value="NZ_JAZAQL010000001.1"/>
</dbReference>
<dbReference type="InterPro" id="IPR001763">
    <property type="entry name" value="Rhodanese-like_dom"/>
</dbReference>
<dbReference type="SMART" id="SM00450">
    <property type="entry name" value="RHOD"/>
    <property type="match status" value="2"/>
</dbReference>
<evidence type="ECO:0000256" key="2">
    <source>
        <dbReference type="SAM" id="MobiDB-lite"/>
    </source>
</evidence>
<feature type="domain" description="Rhodanese" evidence="3">
    <location>
        <begin position="45"/>
        <end position="154"/>
    </location>
</feature>
<sequence>MTEHAPDIARERDPATVADGGVDDAGADRRIPWTVDADWLAAHADDADVTVVDVRDAWEYDGIGHVPGAVNVPFDSFRSDGDADAGMLPGADAWARVMRDAGVARDDVLVAYDDTHGVFAARFLVTALMYGHRDVALLDGDYAAYNQRHETTTDAPSVDASDYAATVPDDRPLIDADAVQALLDAARNANGSGDADASADGTDGVVFVDTRDDHEYEDGHLPGAVNLDWKALVDDETRGLLPEPALRDVLESNGITPEKRVVLYCNTARRISHTYVVLRALGYEDVDFFEGSLTEWRERDGALETGS</sequence>
<dbReference type="InterPro" id="IPR001307">
    <property type="entry name" value="Thiosulphate_STrfase_CS"/>
</dbReference>
<dbReference type="PROSITE" id="PS00380">
    <property type="entry name" value="RHODANESE_1"/>
    <property type="match status" value="1"/>
</dbReference>
<dbReference type="InterPro" id="IPR051126">
    <property type="entry name" value="Thiosulfate_sulfurtransferase"/>
</dbReference>
<evidence type="ECO:0000313" key="4">
    <source>
        <dbReference type="EMBL" id="MFC6952642.1"/>
    </source>
</evidence>
<feature type="compositionally biased region" description="Basic and acidic residues" evidence="2">
    <location>
        <begin position="1"/>
        <end position="14"/>
    </location>
</feature>
<proteinExistence type="predicted"/>
<dbReference type="SUPFAM" id="SSF52821">
    <property type="entry name" value="Rhodanese/Cell cycle control phosphatase"/>
    <property type="match status" value="2"/>
</dbReference>
<dbReference type="Proteomes" id="UP001596395">
    <property type="component" value="Unassembled WGS sequence"/>
</dbReference>
<dbReference type="PANTHER" id="PTHR43855:SF1">
    <property type="entry name" value="THIOSULFATE SULFURTRANSFERASE"/>
    <property type="match status" value="1"/>
</dbReference>
<keyword evidence="1" id="KW-0677">Repeat</keyword>
<comment type="caution">
    <text evidence="4">The sequence shown here is derived from an EMBL/GenBank/DDBJ whole genome shotgun (WGS) entry which is preliminary data.</text>
</comment>
<evidence type="ECO:0000256" key="1">
    <source>
        <dbReference type="ARBA" id="ARBA00022737"/>
    </source>
</evidence>
<organism evidence="4 5">
    <name type="scientific">Halorubellus litoreus</name>
    <dbReference type="NCBI Taxonomy" id="755308"/>
    <lineage>
        <taxon>Archaea</taxon>
        <taxon>Methanobacteriati</taxon>
        <taxon>Methanobacteriota</taxon>
        <taxon>Stenosarchaea group</taxon>
        <taxon>Halobacteria</taxon>
        <taxon>Halobacteriales</taxon>
        <taxon>Halorubellaceae</taxon>
        <taxon>Halorubellus</taxon>
    </lineage>
</organism>
<feature type="region of interest" description="Disordered" evidence="2">
    <location>
        <begin position="1"/>
        <end position="23"/>
    </location>
</feature>
<feature type="domain" description="Rhodanese" evidence="3">
    <location>
        <begin position="201"/>
        <end position="305"/>
    </location>
</feature>
<dbReference type="InterPro" id="IPR036873">
    <property type="entry name" value="Rhodanese-like_dom_sf"/>
</dbReference>
<evidence type="ECO:0000313" key="5">
    <source>
        <dbReference type="Proteomes" id="UP001596395"/>
    </source>
</evidence>
<gene>
    <name evidence="4" type="ORF">ACFQGB_07170</name>
</gene>
<accession>A0ABD5VB80</accession>
<dbReference type="GO" id="GO:0016740">
    <property type="term" value="F:transferase activity"/>
    <property type="evidence" value="ECO:0007669"/>
    <property type="project" value="UniProtKB-KW"/>
</dbReference>
<dbReference type="Gene3D" id="3.40.250.10">
    <property type="entry name" value="Rhodanese-like domain"/>
    <property type="match status" value="2"/>
</dbReference>
<dbReference type="EMBL" id="JBHSXN010000001">
    <property type="protein sequence ID" value="MFC6952642.1"/>
    <property type="molecule type" value="Genomic_DNA"/>
</dbReference>
<keyword evidence="5" id="KW-1185">Reference proteome</keyword>
<dbReference type="Pfam" id="PF00581">
    <property type="entry name" value="Rhodanese"/>
    <property type="match status" value="2"/>
</dbReference>
<dbReference type="EC" id="2.8.1.-" evidence="4"/>
<protein>
    <submittedName>
        <fullName evidence="4">Sulfurtransferase</fullName>
        <ecNumber evidence="4">2.8.1.-</ecNumber>
    </submittedName>
</protein>
<dbReference type="AlphaFoldDB" id="A0ABD5VB80"/>
<dbReference type="PROSITE" id="PS50206">
    <property type="entry name" value="RHODANESE_3"/>
    <property type="match status" value="2"/>
</dbReference>
<keyword evidence="4" id="KW-0808">Transferase</keyword>
<reference evidence="4 5" key="1">
    <citation type="journal article" date="2019" name="Int. J. Syst. Evol. Microbiol.">
        <title>The Global Catalogue of Microorganisms (GCM) 10K type strain sequencing project: providing services to taxonomists for standard genome sequencing and annotation.</title>
        <authorList>
            <consortium name="The Broad Institute Genomics Platform"/>
            <consortium name="The Broad Institute Genome Sequencing Center for Infectious Disease"/>
            <person name="Wu L."/>
            <person name="Ma J."/>
        </authorList>
    </citation>
    <scope>NUCLEOTIDE SEQUENCE [LARGE SCALE GENOMIC DNA]</scope>
    <source>
        <strain evidence="4 5">GX26</strain>
    </source>
</reference>
<name>A0ABD5VB80_9EURY</name>
<evidence type="ECO:0000259" key="3">
    <source>
        <dbReference type="PROSITE" id="PS50206"/>
    </source>
</evidence>